<dbReference type="EMBL" id="LAZR01009157">
    <property type="protein sequence ID" value="KKM74336.1"/>
    <property type="molecule type" value="Genomic_DNA"/>
</dbReference>
<sequence length="251" mass="29424">MRKKYKPWKNPLGWYINYVKKHIEPTSPSHEVSMKVDIPKGKKNGRALIPCSIYTLTHTIDLNPALVRKRDKKVVKKLPLNKKIKYDSKKYDVMLTKEEKKKGYQLNEIERCSKCGLKTVIAEVCETRYRSCPDIRVKVSDKAKENLTIPVKFGVIKRQIFMHLFFPLILDFFLVAFFLDKFFHVDIIPLDNLITPLLSSFSVLGYILLIVFFGLAIHIAIVMHYSSFKLFKWYINVKPTLKKVKDSINRR</sequence>
<proteinExistence type="predicted"/>
<organism evidence="2">
    <name type="scientific">marine sediment metagenome</name>
    <dbReference type="NCBI Taxonomy" id="412755"/>
    <lineage>
        <taxon>unclassified sequences</taxon>
        <taxon>metagenomes</taxon>
        <taxon>ecological metagenomes</taxon>
    </lineage>
</organism>
<keyword evidence="1" id="KW-1133">Transmembrane helix</keyword>
<feature type="transmembrane region" description="Helical" evidence="1">
    <location>
        <begin position="199"/>
        <end position="222"/>
    </location>
</feature>
<name>A0A0F9KHZ7_9ZZZZ</name>
<keyword evidence="1" id="KW-0472">Membrane</keyword>
<evidence type="ECO:0000313" key="2">
    <source>
        <dbReference type="EMBL" id="KKM74336.1"/>
    </source>
</evidence>
<evidence type="ECO:0000256" key="1">
    <source>
        <dbReference type="SAM" id="Phobius"/>
    </source>
</evidence>
<gene>
    <name evidence="2" type="ORF">LCGC14_1401370</name>
</gene>
<keyword evidence="1" id="KW-0812">Transmembrane</keyword>
<accession>A0A0F9KHZ7</accession>
<comment type="caution">
    <text evidence="2">The sequence shown here is derived from an EMBL/GenBank/DDBJ whole genome shotgun (WGS) entry which is preliminary data.</text>
</comment>
<protein>
    <submittedName>
        <fullName evidence="2">Uncharacterized protein</fullName>
    </submittedName>
</protein>
<reference evidence="2" key="1">
    <citation type="journal article" date="2015" name="Nature">
        <title>Complex archaea that bridge the gap between prokaryotes and eukaryotes.</title>
        <authorList>
            <person name="Spang A."/>
            <person name="Saw J.H."/>
            <person name="Jorgensen S.L."/>
            <person name="Zaremba-Niedzwiedzka K."/>
            <person name="Martijn J."/>
            <person name="Lind A.E."/>
            <person name="van Eijk R."/>
            <person name="Schleper C."/>
            <person name="Guy L."/>
            <person name="Ettema T.J."/>
        </authorList>
    </citation>
    <scope>NUCLEOTIDE SEQUENCE</scope>
</reference>
<feature type="transmembrane region" description="Helical" evidence="1">
    <location>
        <begin position="160"/>
        <end position="179"/>
    </location>
</feature>
<dbReference type="AlphaFoldDB" id="A0A0F9KHZ7"/>